<dbReference type="SUPFAM" id="SSF56574">
    <property type="entry name" value="Serpins"/>
    <property type="match status" value="1"/>
</dbReference>
<dbReference type="OrthoDB" id="9947020at2759"/>
<feature type="region of interest" description="Disordered" evidence="2">
    <location>
        <begin position="41"/>
        <end position="84"/>
    </location>
</feature>
<dbReference type="AlphaFoldDB" id="A0A667YBA2"/>
<keyword evidence="3" id="KW-0732">Signal</keyword>
<dbReference type="InterPro" id="IPR042185">
    <property type="entry name" value="Serpin_sf_2"/>
</dbReference>
<dbReference type="Ensembl" id="ENSMMDT00005024369.1">
    <property type="protein sequence ID" value="ENSMMDP00005023858.1"/>
    <property type="gene ID" value="ENSMMDG00005011496.1"/>
</dbReference>
<feature type="domain" description="Serpin" evidence="4">
    <location>
        <begin position="106"/>
        <end position="446"/>
    </location>
</feature>
<dbReference type="Gene3D" id="3.30.497.10">
    <property type="entry name" value="Antithrombin, subunit I, domain 2"/>
    <property type="match status" value="1"/>
</dbReference>
<dbReference type="InterPro" id="IPR042178">
    <property type="entry name" value="Serpin_sf_1"/>
</dbReference>
<keyword evidence="6" id="KW-1185">Reference proteome</keyword>
<evidence type="ECO:0000259" key="4">
    <source>
        <dbReference type="SMART" id="SM00093"/>
    </source>
</evidence>
<dbReference type="InterPro" id="IPR036186">
    <property type="entry name" value="Serpin_sf"/>
</dbReference>
<accession>A0A667YBA2</accession>
<evidence type="ECO:0000256" key="2">
    <source>
        <dbReference type="SAM" id="MobiDB-lite"/>
    </source>
</evidence>
<evidence type="ECO:0000313" key="6">
    <source>
        <dbReference type="Proteomes" id="UP000472263"/>
    </source>
</evidence>
<gene>
    <name evidence="5" type="primary">serpinf2b</name>
</gene>
<dbReference type="Gene3D" id="2.30.39.10">
    <property type="entry name" value="Alpha-1-antitrypsin, domain 1"/>
    <property type="match status" value="1"/>
</dbReference>
<feature type="chain" id="PRO_5025570378" description="Serpin domain-containing protein" evidence="3">
    <location>
        <begin position="21"/>
        <end position="481"/>
    </location>
</feature>
<dbReference type="InterPro" id="IPR000215">
    <property type="entry name" value="Serpin_fam"/>
</dbReference>
<name>A0A667YBA2_9TELE</name>
<reference evidence="5" key="3">
    <citation type="submission" date="2025-09" db="UniProtKB">
        <authorList>
            <consortium name="Ensembl"/>
        </authorList>
    </citation>
    <scope>IDENTIFICATION</scope>
</reference>
<evidence type="ECO:0000256" key="3">
    <source>
        <dbReference type="SAM" id="SignalP"/>
    </source>
</evidence>
<dbReference type="PANTHER" id="PTHR11461:SF20">
    <property type="entry name" value="ALPHA-2-ANTIPLASMIN"/>
    <property type="match status" value="1"/>
</dbReference>
<evidence type="ECO:0000313" key="5">
    <source>
        <dbReference type="Ensembl" id="ENSMMDP00005023858.1"/>
    </source>
</evidence>
<dbReference type="GeneTree" id="ENSGT00940000158386"/>
<dbReference type="SMART" id="SM00093">
    <property type="entry name" value="SERPIN"/>
    <property type="match status" value="1"/>
</dbReference>
<organism evidence="5 6">
    <name type="scientific">Myripristis murdjan</name>
    <name type="common">pinecone soldierfish</name>
    <dbReference type="NCBI Taxonomy" id="586833"/>
    <lineage>
        <taxon>Eukaryota</taxon>
        <taxon>Metazoa</taxon>
        <taxon>Chordata</taxon>
        <taxon>Craniata</taxon>
        <taxon>Vertebrata</taxon>
        <taxon>Euteleostomi</taxon>
        <taxon>Actinopterygii</taxon>
        <taxon>Neopterygii</taxon>
        <taxon>Teleostei</taxon>
        <taxon>Neoteleostei</taxon>
        <taxon>Acanthomorphata</taxon>
        <taxon>Holocentriformes</taxon>
        <taxon>Holocentridae</taxon>
        <taxon>Myripristis</taxon>
    </lineage>
</organism>
<dbReference type="GO" id="GO:0004867">
    <property type="term" value="F:serine-type endopeptidase inhibitor activity"/>
    <property type="evidence" value="ECO:0007669"/>
    <property type="project" value="InterPro"/>
</dbReference>
<dbReference type="InterPro" id="IPR023796">
    <property type="entry name" value="Serpin_dom"/>
</dbReference>
<dbReference type="GO" id="GO:0005615">
    <property type="term" value="C:extracellular space"/>
    <property type="evidence" value="ECO:0007669"/>
    <property type="project" value="InterPro"/>
</dbReference>
<protein>
    <recommendedName>
        <fullName evidence="4">Serpin domain-containing protein</fullName>
    </recommendedName>
</protein>
<proteinExistence type="inferred from homology"/>
<dbReference type="Pfam" id="PF00079">
    <property type="entry name" value="Serpin"/>
    <property type="match status" value="1"/>
</dbReference>
<evidence type="ECO:0000256" key="1">
    <source>
        <dbReference type="RuleBase" id="RU000411"/>
    </source>
</evidence>
<dbReference type="PANTHER" id="PTHR11461">
    <property type="entry name" value="SERINE PROTEASE INHIBITOR, SERPIN"/>
    <property type="match status" value="1"/>
</dbReference>
<feature type="compositionally biased region" description="Polar residues" evidence="2">
    <location>
        <begin position="46"/>
        <end position="75"/>
    </location>
</feature>
<reference evidence="5" key="2">
    <citation type="submission" date="2025-08" db="UniProtKB">
        <authorList>
            <consortium name="Ensembl"/>
        </authorList>
    </citation>
    <scope>IDENTIFICATION</scope>
</reference>
<reference evidence="5" key="1">
    <citation type="submission" date="2019-06" db="EMBL/GenBank/DDBJ databases">
        <authorList>
            <consortium name="Wellcome Sanger Institute Data Sharing"/>
        </authorList>
    </citation>
    <scope>NUCLEOTIDE SEQUENCE [LARGE SCALE GENOMIC DNA]</scope>
</reference>
<dbReference type="Proteomes" id="UP000472263">
    <property type="component" value="Chromosome 13"/>
</dbReference>
<comment type="similarity">
    <text evidence="1">Belongs to the serpin family.</text>
</comment>
<dbReference type="InParanoid" id="A0A667YBA2"/>
<feature type="signal peptide" evidence="3">
    <location>
        <begin position="1"/>
        <end position="20"/>
    </location>
</feature>
<sequence length="481" mass="52816">MDLRLTLLLICLCREGVTNGEAGEDEAIPLVPLIPLMPSHPKEKINVSTPQPTNAGSTQVPPAATAVTNKPNGASSEEEQDGGCVSVGGSLQSREAVASAVQKLGLQLLQNLETTPEQPNVIISPFSIALALSQLALGAANETEELLMHHLHASTLPCYHESLHNVLEQLRNNNLQIATRIFLSQGFEPKQDFVHESQRYYDSEPVALEGLEQINDWVEKATNGKITDFLSSLPPNLLLMLINAVHFKGEWKARFDPRFTSRGVFYIDDKHMVDVEMMEDAKHPLSLYIDNDLEAQVASFPFQKSMSLLVVMPMSGRVNVSSLAAKLNISDLYDRLPKERAVQVKVPKFKLEYTQELQEVFTKLGLGEMFLHPNLADIADGPLLVSSVMHKSSMEINEEGAEAAAATTVVISRASNPVFHLIQPFLLALMDDLTQVPIFMGVINNPNPEAPILQRGELGSKDKVEFPLDKTYVGSFGGPPK</sequence>